<feature type="transmembrane region" description="Helical" evidence="2">
    <location>
        <begin position="21"/>
        <end position="44"/>
    </location>
</feature>
<name>A0A381UZS4_9ZZZZ</name>
<evidence type="ECO:0000313" key="3">
    <source>
        <dbReference type="EMBL" id="SVA33231.1"/>
    </source>
</evidence>
<evidence type="ECO:0000256" key="1">
    <source>
        <dbReference type="SAM" id="MobiDB-lite"/>
    </source>
</evidence>
<gene>
    <name evidence="3" type="ORF">METZ01_LOCUS86085</name>
</gene>
<proteinExistence type="predicted"/>
<organism evidence="3">
    <name type="scientific">marine metagenome</name>
    <dbReference type="NCBI Taxonomy" id="408172"/>
    <lineage>
        <taxon>unclassified sequences</taxon>
        <taxon>metagenomes</taxon>
        <taxon>ecological metagenomes</taxon>
    </lineage>
</organism>
<protein>
    <submittedName>
        <fullName evidence="3">Uncharacterized protein</fullName>
    </submittedName>
</protein>
<feature type="non-terminal residue" evidence="3">
    <location>
        <position position="1"/>
    </location>
</feature>
<dbReference type="AlphaFoldDB" id="A0A381UZS4"/>
<evidence type="ECO:0000256" key="2">
    <source>
        <dbReference type="SAM" id="Phobius"/>
    </source>
</evidence>
<sequence>VLPAWSALGPRRQINTRRQSPLLRLVVASGLVCLSLLAGCSTFYEVPIETQLTPKLDISKFQRVLIAGFVSGGSEDVDANLETARLLRSQLRRNSGLEIIDADVMPLLEIADDQSSQERRDAPTVPDGFAAVQDGGADAPAETPVGEDDGMTEEELETYETIFANVGFWRDLGEEYQNPLILTGTVYFSPHQRSGMTTREREVYDSFGRRRTIPERTYRDRRGFVLSPKFIFIDGETGATVYTERHREEILYDASQNTPALSSYFELMDRLIPSVLSAFSTQTLDGTRTLLR</sequence>
<keyword evidence="2" id="KW-1133">Transmembrane helix</keyword>
<reference evidence="3" key="1">
    <citation type="submission" date="2018-05" db="EMBL/GenBank/DDBJ databases">
        <authorList>
            <person name="Lanie J.A."/>
            <person name="Ng W.-L."/>
            <person name="Kazmierczak K.M."/>
            <person name="Andrzejewski T.M."/>
            <person name="Davidsen T.M."/>
            <person name="Wayne K.J."/>
            <person name="Tettelin H."/>
            <person name="Glass J.I."/>
            <person name="Rusch D."/>
            <person name="Podicherti R."/>
            <person name="Tsui H.-C.T."/>
            <person name="Winkler M.E."/>
        </authorList>
    </citation>
    <scope>NUCLEOTIDE SEQUENCE</scope>
</reference>
<feature type="region of interest" description="Disordered" evidence="1">
    <location>
        <begin position="113"/>
        <end position="152"/>
    </location>
</feature>
<keyword evidence="2" id="KW-0472">Membrane</keyword>
<accession>A0A381UZS4</accession>
<keyword evidence="2" id="KW-0812">Transmembrane</keyword>
<dbReference type="EMBL" id="UINC01007421">
    <property type="protein sequence ID" value="SVA33231.1"/>
    <property type="molecule type" value="Genomic_DNA"/>
</dbReference>